<feature type="transmembrane region" description="Helical" evidence="1">
    <location>
        <begin position="245"/>
        <end position="266"/>
    </location>
</feature>
<keyword evidence="1" id="KW-0472">Membrane</keyword>
<evidence type="ECO:0000313" key="4">
    <source>
        <dbReference type="Proteomes" id="UP000676649"/>
    </source>
</evidence>
<protein>
    <submittedName>
        <fullName evidence="3">Acyltransferase</fullName>
    </submittedName>
</protein>
<dbReference type="GO" id="GO:0016747">
    <property type="term" value="F:acyltransferase activity, transferring groups other than amino-acyl groups"/>
    <property type="evidence" value="ECO:0007669"/>
    <property type="project" value="InterPro"/>
</dbReference>
<name>A0A975MQ71_9GAMM</name>
<dbReference type="Proteomes" id="UP000676649">
    <property type="component" value="Chromosome"/>
</dbReference>
<dbReference type="Pfam" id="PF01757">
    <property type="entry name" value="Acyl_transf_3"/>
    <property type="match status" value="1"/>
</dbReference>
<feature type="domain" description="Acyltransferase 3" evidence="2">
    <location>
        <begin position="7"/>
        <end position="327"/>
    </location>
</feature>
<feature type="transmembrane region" description="Helical" evidence="1">
    <location>
        <begin position="158"/>
        <end position="177"/>
    </location>
</feature>
<organism evidence="3 4">
    <name type="scientific">Methylomonas paludis</name>
    <dbReference type="NCBI Taxonomy" id="1173101"/>
    <lineage>
        <taxon>Bacteria</taxon>
        <taxon>Pseudomonadati</taxon>
        <taxon>Pseudomonadota</taxon>
        <taxon>Gammaproteobacteria</taxon>
        <taxon>Methylococcales</taxon>
        <taxon>Methylococcaceae</taxon>
        <taxon>Methylomonas</taxon>
    </lineage>
</organism>
<keyword evidence="1" id="KW-0812">Transmembrane</keyword>
<evidence type="ECO:0000256" key="1">
    <source>
        <dbReference type="SAM" id="Phobius"/>
    </source>
</evidence>
<feature type="transmembrane region" description="Helical" evidence="1">
    <location>
        <begin position="311"/>
        <end position="328"/>
    </location>
</feature>
<feature type="transmembrane region" description="Helical" evidence="1">
    <location>
        <begin position="36"/>
        <end position="55"/>
    </location>
</feature>
<dbReference type="InterPro" id="IPR002656">
    <property type="entry name" value="Acyl_transf_3_dom"/>
</dbReference>
<evidence type="ECO:0000313" key="3">
    <source>
        <dbReference type="EMBL" id="QWF71986.1"/>
    </source>
</evidence>
<accession>A0A975MQ71</accession>
<proteinExistence type="predicted"/>
<feature type="transmembrane region" description="Helical" evidence="1">
    <location>
        <begin position="273"/>
        <end position="291"/>
    </location>
</feature>
<sequence length="348" mass="39821">MKNNRFVFLDGIRGIASLFVLTRHTNSFWNLEIHRCYLAVDIFFILSGYVIAHAYDKKIITKSIEKKDFILIRLIRLYPVFLLSLVGCIAVLIQTGTAFDSENIKNTFAVIALTSIFIPLHFHGEKALFPLNGPYWSLFYELVGNLIYVIIRPVLTNIILLLIVVISGVLLAIVSYAHQNLDAGFFFSTKSFIAGFTRSIFGIFAGILLHRHHELLQKSFLKNISPWVSIFIVTITLLIPNANHFNWIIDLGVVIFIYPICVIIGSNNAATRFEWFLLALGSASYPIYVLHKPFGDFISNLVHENERLYSPYSGILLTIILILTSMLIEKYYDIPLRKKINQIRLKYK</sequence>
<keyword evidence="4" id="KW-1185">Reference proteome</keyword>
<keyword evidence="3" id="KW-0808">Transferase</keyword>
<dbReference type="EMBL" id="CP073754">
    <property type="protein sequence ID" value="QWF71986.1"/>
    <property type="molecule type" value="Genomic_DNA"/>
</dbReference>
<reference evidence="3" key="1">
    <citation type="submission" date="2021-04" db="EMBL/GenBank/DDBJ databases">
        <title>Draft genome sequence data of methanotrophic Methylovulum sp. strain S1L and Methylomonas sp. strain S2AM isolated from boreal lake water columns.</title>
        <authorList>
            <person name="Rissanen A.J."/>
            <person name="Mangayil R."/>
            <person name="Svenning M.M."/>
            <person name="Khanongnuch R."/>
        </authorList>
    </citation>
    <scope>NUCLEOTIDE SEQUENCE</scope>
    <source>
        <strain evidence="3">S2AM</strain>
    </source>
</reference>
<feature type="transmembrane region" description="Helical" evidence="1">
    <location>
        <begin position="134"/>
        <end position="151"/>
    </location>
</feature>
<evidence type="ECO:0000259" key="2">
    <source>
        <dbReference type="Pfam" id="PF01757"/>
    </source>
</evidence>
<feature type="transmembrane region" description="Helical" evidence="1">
    <location>
        <begin position="75"/>
        <end position="93"/>
    </location>
</feature>
<gene>
    <name evidence="3" type="ORF">KEF85_05895</name>
</gene>
<dbReference type="AlphaFoldDB" id="A0A975MQ71"/>
<keyword evidence="1" id="KW-1133">Transmembrane helix</keyword>
<keyword evidence="3" id="KW-0012">Acyltransferase</keyword>
<dbReference type="RefSeq" id="WP_215583956.1">
    <property type="nucleotide sequence ID" value="NZ_CP073754.1"/>
</dbReference>
<dbReference type="PANTHER" id="PTHR23028:SF134">
    <property type="entry name" value="PUTATIVE (AFU_ORTHOLOGUE AFUA_4G08520)-RELATED"/>
    <property type="match status" value="1"/>
</dbReference>
<dbReference type="InterPro" id="IPR050879">
    <property type="entry name" value="Acyltransferase_3"/>
</dbReference>
<feature type="transmembrane region" description="Helical" evidence="1">
    <location>
        <begin position="183"/>
        <end position="208"/>
    </location>
</feature>
<feature type="transmembrane region" description="Helical" evidence="1">
    <location>
        <begin position="220"/>
        <end position="239"/>
    </location>
</feature>
<dbReference type="KEGG" id="mpad:KEF85_05895"/>
<dbReference type="PANTHER" id="PTHR23028">
    <property type="entry name" value="ACETYLTRANSFERASE"/>
    <property type="match status" value="1"/>
</dbReference>